<sequence>MVAEVEEAMWQLCEIRQPDFAGAYIATSRLGRRRRRWQSFISSSLHPPPNHGFRRSSSKSSTIFVHPTFRPKPDGVRTTIRRCTRSAALPADTSDGPRIPCIRLLPLTFGYDFPISLEQIADFWLRDAPDADGNPLDVDGGIRINSLTCTALYLSAQLEHDVDINYMCNDAAATPVLDSASETRCFVVSFF</sequence>
<reference evidence="1 2" key="1">
    <citation type="submission" date="2019-02" db="EMBL/GenBank/DDBJ databases">
        <title>Genome sequencing of the rare red list fungi Dentipellis fragilis.</title>
        <authorList>
            <person name="Buettner E."/>
            <person name="Kellner H."/>
        </authorList>
    </citation>
    <scope>NUCLEOTIDE SEQUENCE [LARGE SCALE GENOMIC DNA]</scope>
    <source>
        <strain evidence="1 2">DSM 105465</strain>
    </source>
</reference>
<evidence type="ECO:0000313" key="1">
    <source>
        <dbReference type="EMBL" id="TFY70573.1"/>
    </source>
</evidence>
<gene>
    <name evidence="1" type="ORF">EVG20_g2419</name>
</gene>
<comment type="caution">
    <text evidence="1">The sequence shown here is derived from an EMBL/GenBank/DDBJ whole genome shotgun (WGS) entry which is preliminary data.</text>
</comment>
<protein>
    <submittedName>
        <fullName evidence="1">Uncharacterized protein</fullName>
    </submittedName>
</protein>
<name>A0A4Y9Z9S4_9AGAM</name>
<dbReference type="AlphaFoldDB" id="A0A4Y9Z9S4"/>
<dbReference type="EMBL" id="SEOQ01000094">
    <property type="protein sequence ID" value="TFY70573.1"/>
    <property type="molecule type" value="Genomic_DNA"/>
</dbReference>
<accession>A0A4Y9Z9S4</accession>
<dbReference type="Proteomes" id="UP000298327">
    <property type="component" value="Unassembled WGS sequence"/>
</dbReference>
<proteinExistence type="predicted"/>
<keyword evidence="2" id="KW-1185">Reference proteome</keyword>
<evidence type="ECO:0000313" key="2">
    <source>
        <dbReference type="Proteomes" id="UP000298327"/>
    </source>
</evidence>
<organism evidence="1 2">
    <name type="scientific">Dentipellis fragilis</name>
    <dbReference type="NCBI Taxonomy" id="205917"/>
    <lineage>
        <taxon>Eukaryota</taxon>
        <taxon>Fungi</taxon>
        <taxon>Dikarya</taxon>
        <taxon>Basidiomycota</taxon>
        <taxon>Agaricomycotina</taxon>
        <taxon>Agaricomycetes</taxon>
        <taxon>Russulales</taxon>
        <taxon>Hericiaceae</taxon>
        <taxon>Dentipellis</taxon>
    </lineage>
</organism>
<dbReference type="OrthoDB" id="3305525at2759"/>